<reference evidence="2" key="1">
    <citation type="submission" date="2022-07" db="EMBL/GenBank/DDBJ databases">
        <title>Description and genome-wide analysis of Profundicola chukchiensis gen. nov., sp. nov., marine bacteria isolated from bottom sediments of the Chukchi Sea.</title>
        <authorList>
            <person name="Romanenko L."/>
            <person name="Otstavnykh N."/>
            <person name="Kurilenko V."/>
            <person name="Eremeev V."/>
            <person name="Velansky P."/>
            <person name="Mikhailov V."/>
            <person name="Isaeva M."/>
        </authorList>
    </citation>
    <scope>NUCLEOTIDE SEQUENCE</scope>
    <source>
        <strain evidence="2">KMM 9713</strain>
    </source>
</reference>
<proteinExistence type="predicted"/>
<evidence type="ECO:0000313" key="2">
    <source>
        <dbReference type="EMBL" id="MDG4946354.1"/>
    </source>
</evidence>
<keyword evidence="1" id="KW-0812">Transmembrane</keyword>
<keyword evidence="1" id="KW-0472">Membrane</keyword>
<comment type="caution">
    <text evidence="2">The sequence shown here is derived from an EMBL/GenBank/DDBJ whole genome shotgun (WGS) entry which is preliminary data.</text>
</comment>
<accession>A0A9X4MYJ2</accession>
<gene>
    <name evidence="2" type="ORF">NMK71_08005</name>
</gene>
<feature type="transmembrane region" description="Helical" evidence="1">
    <location>
        <begin position="40"/>
        <end position="62"/>
    </location>
</feature>
<keyword evidence="3" id="KW-1185">Reference proteome</keyword>
<dbReference type="EMBL" id="JANCMU010000004">
    <property type="protein sequence ID" value="MDG4946354.1"/>
    <property type="molecule type" value="Genomic_DNA"/>
</dbReference>
<organism evidence="2 3">
    <name type="scientific">Profundicola chukchiensis</name>
    <dbReference type="NCBI Taxonomy" id="2961959"/>
    <lineage>
        <taxon>Bacteria</taxon>
        <taxon>Pseudomonadati</taxon>
        <taxon>Bacteroidota</taxon>
        <taxon>Flavobacteriia</taxon>
        <taxon>Flavobacteriales</taxon>
        <taxon>Weeksellaceae</taxon>
        <taxon>Profundicola</taxon>
    </lineage>
</organism>
<dbReference type="Proteomes" id="UP001152599">
    <property type="component" value="Unassembled WGS sequence"/>
</dbReference>
<evidence type="ECO:0000313" key="3">
    <source>
        <dbReference type="Proteomes" id="UP001152599"/>
    </source>
</evidence>
<name>A0A9X4MYJ2_9FLAO</name>
<sequence length="73" mass="7910">MQLFKNILITLLNVALQSGLFYGILYLITGDGETHGDCTIIFSLMSGTFCTLMTVVTGILPLRGINKNDNPSS</sequence>
<keyword evidence="1" id="KW-1133">Transmembrane helix</keyword>
<dbReference type="RefSeq" id="WP_304417277.1">
    <property type="nucleotide sequence ID" value="NZ_JANAIE010000005.1"/>
</dbReference>
<dbReference type="AlphaFoldDB" id="A0A9X4MYJ2"/>
<evidence type="ECO:0000256" key="1">
    <source>
        <dbReference type="SAM" id="Phobius"/>
    </source>
</evidence>
<feature type="transmembrane region" description="Helical" evidence="1">
    <location>
        <begin position="7"/>
        <end position="28"/>
    </location>
</feature>
<protein>
    <submittedName>
        <fullName evidence="2">Uncharacterized protein</fullName>
    </submittedName>
</protein>